<protein>
    <submittedName>
        <fullName evidence="1">Uncharacterized protein</fullName>
    </submittedName>
</protein>
<keyword evidence="2" id="KW-1185">Reference proteome</keyword>
<organism evidence="1 2">
    <name type="scientific">Smallanthus sonchifolius</name>
    <dbReference type="NCBI Taxonomy" id="185202"/>
    <lineage>
        <taxon>Eukaryota</taxon>
        <taxon>Viridiplantae</taxon>
        <taxon>Streptophyta</taxon>
        <taxon>Embryophyta</taxon>
        <taxon>Tracheophyta</taxon>
        <taxon>Spermatophyta</taxon>
        <taxon>Magnoliopsida</taxon>
        <taxon>eudicotyledons</taxon>
        <taxon>Gunneridae</taxon>
        <taxon>Pentapetalae</taxon>
        <taxon>asterids</taxon>
        <taxon>campanulids</taxon>
        <taxon>Asterales</taxon>
        <taxon>Asteraceae</taxon>
        <taxon>Asteroideae</taxon>
        <taxon>Heliantheae alliance</taxon>
        <taxon>Millerieae</taxon>
        <taxon>Smallanthus</taxon>
    </lineage>
</organism>
<name>A0ACB9GR38_9ASTR</name>
<reference evidence="2" key="1">
    <citation type="journal article" date="2022" name="Mol. Ecol. Resour.">
        <title>The genomes of chicory, endive, great burdock and yacon provide insights into Asteraceae palaeo-polyploidization history and plant inulin production.</title>
        <authorList>
            <person name="Fan W."/>
            <person name="Wang S."/>
            <person name="Wang H."/>
            <person name="Wang A."/>
            <person name="Jiang F."/>
            <person name="Liu H."/>
            <person name="Zhao H."/>
            <person name="Xu D."/>
            <person name="Zhang Y."/>
        </authorList>
    </citation>
    <scope>NUCLEOTIDE SEQUENCE [LARGE SCALE GENOMIC DNA]</scope>
    <source>
        <strain evidence="2">cv. Yunnan</strain>
    </source>
</reference>
<proteinExistence type="predicted"/>
<sequence length="216" mass="24429">MQNIQSIGNEQGSLKCPRCGCSNTKFCYYNNYNLSQPRFFCKGCRRYWTKGGVLRNVPVGGGNRKTKRSKHKTCDRKSTNSSSDTSSIVAADISPETIPFAPTEAAPTLLNQSLEPPMLDLSHADDHHLFSELGTFRSLMTSSSDELPPETSSLTQQGDKDQFVENQNWNLERWLQATDERSELGWSNGGVVTEDWGLFDQSYWLNNSDHRLNYFL</sequence>
<reference evidence="1 2" key="2">
    <citation type="journal article" date="2022" name="Mol. Ecol. Resour.">
        <title>The genomes of chicory, endive, great burdock and yacon provide insights into Asteraceae paleo-polyploidization history and plant inulin production.</title>
        <authorList>
            <person name="Fan W."/>
            <person name="Wang S."/>
            <person name="Wang H."/>
            <person name="Wang A."/>
            <person name="Jiang F."/>
            <person name="Liu H."/>
            <person name="Zhao H."/>
            <person name="Xu D."/>
            <person name="Zhang Y."/>
        </authorList>
    </citation>
    <scope>NUCLEOTIDE SEQUENCE [LARGE SCALE GENOMIC DNA]</scope>
    <source>
        <strain evidence="2">cv. Yunnan</strain>
        <tissue evidence="1">Leaves</tissue>
    </source>
</reference>
<dbReference type="Proteomes" id="UP001056120">
    <property type="component" value="Linkage Group LG14"/>
</dbReference>
<accession>A0ACB9GR38</accession>
<gene>
    <name evidence="1" type="ORF">L1987_44762</name>
</gene>
<comment type="caution">
    <text evidence="1">The sequence shown here is derived from an EMBL/GenBank/DDBJ whole genome shotgun (WGS) entry which is preliminary data.</text>
</comment>
<dbReference type="EMBL" id="CM042031">
    <property type="protein sequence ID" value="KAI3785638.1"/>
    <property type="molecule type" value="Genomic_DNA"/>
</dbReference>
<evidence type="ECO:0000313" key="2">
    <source>
        <dbReference type="Proteomes" id="UP001056120"/>
    </source>
</evidence>
<evidence type="ECO:0000313" key="1">
    <source>
        <dbReference type="EMBL" id="KAI3785638.1"/>
    </source>
</evidence>